<dbReference type="AlphaFoldDB" id="C7QAE5"/>
<dbReference type="SMART" id="SM00862">
    <property type="entry name" value="Trans_reg_C"/>
    <property type="match status" value="1"/>
</dbReference>
<dbReference type="InterPro" id="IPR039420">
    <property type="entry name" value="WalR-like"/>
</dbReference>
<keyword evidence="11" id="KW-1185">Reference proteome</keyword>
<sequence length="268" mass="29386">MANELVRPGTAIAPHDRTILPTHPARRAVPDPPGRAPVLYSSLVRPALRILVAEPDPDSAEQLLRKLRRQGHRAEVVHTGDKALIEFPSADLVLLDLELPDVDGLEICRGIRAVSDVAIITVSERAEEIDCVLGLQAGSDDYLVKPYGFRELMARIDAVMRRIRPGAVRDRVIAHGRLLIDAGCREVRIGGQVVGVTRKEFDLLLLLASQPGTVISRQQIMSQIWQDVWSESTRTIDTHVSSLRSKLGSGSWIVTVRGVGFQLGTAPD</sequence>
<dbReference type="GO" id="GO:0000976">
    <property type="term" value="F:transcription cis-regulatory region binding"/>
    <property type="evidence" value="ECO:0007669"/>
    <property type="project" value="TreeGrafter"/>
</dbReference>
<dbReference type="GO" id="GO:0006355">
    <property type="term" value="P:regulation of DNA-templated transcription"/>
    <property type="evidence" value="ECO:0007669"/>
    <property type="project" value="InterPro"/>
</dbReference>
<dbReference type="Gene3D" id="1.10.10.10">
    <property type="entry name" value="Winged helix-like DNA-binding domain superfamily/Winged helix DNA-binding domain"/>
    <property type="match status" value="1"/>
</dbReference>
<evidence type="ECO:0000313" key="11">
    <source>
        <dbReference type="Proteomes" id="UP000000851"/>
    </source>
</evidence>
<dbReference type="SMART" id="SM00448">
    <property type="entry name" value="REC"/>
    <property type="match status" value="1"/>
</dbReference>
<dbReference type="HOGENOM" id="CLU_000445_30_4_11"/>
<evidence type="ECO:0000256" key="6">
    <source>
        <dbReference type="PROSITE-ProRule" id="PRU00169"/>
    </source>
</evidence>
<dbReference type="InterPro" id="IPR036388">
    <property type="entry name" value="WH-like_DNA-bd_sf"/>
</dbReference>
<evidence type="ECO:0000259" key="9">
    <source>
        <dbReference type="PROSITE" id="PS51755"/>
    </source>
</evidence>
<dbReference type="PANTHER" id="PTHR48111:SF1">
    <property type="entry name" value="TWO-COMPONENT RESPONSE REGULATOR ORR33"/>
    <property type="match status" value="1"/>
</dbReference>
<dbReference type="CDD" id="cd00383">
    <property type="entry name" value="trans_reg_C"/>
    <property type="match status" value="1"/>
</dbReference>
<dbReference type="RefSeq" id="WP_015792173.1">
    <property type="nucleotide sequence ID" value="NC_013131.1"/>
</dbReference>
<feature type="DNA-binding region" description="OmpR/PhoB-type" evidence="7">
    <location>
        <begin position="170"/>
        <end position="265"/>
    </location>
</feature>
<dbReference type="InterPro" id="IPR016032">
    <property type="entry name" value="Sig_transdc_resp-reg_C-effctor"/>
</dbReference>
<dbReference type="Pfam" id="PF00486">
    <property type="entry name" value="Trans_reg_C"/>
    <property type="match status" value="1"/>
</dbReference>
<evidence type="ECO:0000259" key="8">
    <source>
        <dbReference type="PROSITE" id="PS50110"/>
    </source>
</evidence>
<dbReference type="GO" id="GO:0005829">
    <property type="term" value="C:cytosol"/>
    <property type="evidence" value="ECO:0007669"/>
    <property type="project" value="TreeGrafter"/>
</dbReference>
<proteinExistence type="predicted"/>
<reference evidence="10 11" key="1">
    <citation type="journal article" date="2009" name="Stand. Genomic Sci.">
        <title>Complete genome sequence of Catenulispora acidiphila type strain (ID 139908).</title>
        <authorList>
            <person name="Copeland A."/>
            <person name="Lapidus A."/>
            <person name="Glavina Del Rio T."/>
            <person name="Nolan M."/>
            <person name="Lucas S."/>
            <person name="Chen F."/>
            <person name="Tice H."/>
            <person name="Cheng J.F."/>
            <person name="Bruce D."/>
            <person name="Goodwin L."/>
            <person name="Pitluck S."/>
            <person name="Mikhailova N."/>
            <person name="Pati A."/>
            <person name="Ivanova N."/>
            <person name="Mavromatis K."/>
            <person name="Chen A."/>
            <person name="Palaniappan K."/>
            <person name="Chain P."/>
            <person name="Land M."/>
            <person name="Hauser L."/>
            <person name="Chang Y.J."/>
            <person name="Jeffries C.D."/>
            <person name="Chertkov O."/>
            <person name="Brettin T."/>
            <person name="Detter J.C."/>
            <person name="Han C."/>
            <person name="Ali Z."/>
            <person name="Tindall B.J."/>
            <person name="Goker M."/>
            <person name="Bristow J."/>
            <person name="Eisen J.A."/>
            <person name="Markowitz V."/>
            <person name="Hugenholtz P."/>
            <person name="Kyrpides N.C."/>
            <person name="Klenk H.P."/>
        </authorList>
    </citation>
    <scope>NUCLEOTIDE SEQUENCE [LARGE SCALE GENOMIC DNA]</scope>
    <source>
        <strain evidence="11">DSM 44928 / JCM 14897 / NBRC 102108 / NRRL B-24433 / ID139908</strain>
    </source>
</reference>
<evidence type="ECO:0000256" key="4">
    <source>
        <dbReference type="ARBA" id="ARBA00023125"/>
    </source>
</evidence>
<protein>
    <submittedName>
        <fullName evidence="10">Two component transcriptional regulator, winged helix family</fullName>
    </submittedName>
</protein>
<dbReference type="OrthoDB" id="116118at2"/>
<dbReference type="eggNOG" id="COG0745">
    <property type="taxonomic scope" value="Bacteria"/>
</dbReference>
<name>C7QAE5_CATAD</name>
<keyword evidence="2" id="KW-0902">Two-component regulatory system</keyword>
<dbReference type="Gene3D" id="6.10.250.690">
    <property type="match status" value="1"/>
</dbReference>
<evidence type="ECO:0000256" key="5">
    <source>
        <dbReference type="ARBA" id="ARBA00023163"/>
    </source>
</evidence>
<dbReference type="PROSITE" id="PS50110">
    <property type="entry name" value="RESPONSE_REGULATORY"/>
    <property type="match status" value="1"/>
</dbReference>
<keyword evidence="3" id="KW-0805">Transcription regulation</keyword>
<organism evidence="10 11">
    <name type="scientific">Catenulispora acidiphila (strain DSM 44928 / JCM 14897 / NBRC 102108 / NRRL B-24433 / ID139908)</name>
    <dbReference type="NCBI Taxonomy" id="479433"/>
    <lineage>
        <taxon>Bacteria</taxon>
        <taxon>Bacillati</taxon>
        <taxon>Actinomycetota</taxon>
        <taxon>Actinomycetes</taxon>
        <taxon>Catenulisporales</taxon>
        <taxon>Catenulisporaceae</taxon>
        <taxon>Catenulispora</taxon>
    </lineage>
</organism>
<evidence type="ECO:0000256" key="7">
    <source>
        <dbReference type="PROSITE-ProRule" id="PRU01091"/>
    </source>
</evidence>
<evidence type="ECO:0000256" key="3">
    <source>
        <dbReference type="ARBA" id="ARBA00023015"/>
    </source>
</evidence>
<accession>C7QAE5</accession>
<keyword evidence="5" id="KW-0804">Transcription</keyword>
<dbReference type="Pfam" id="PF00072">
    <property type="entry name" value="Response_reg"/>
    <property type="match status" value="1"/>
</dbReference>
<dbReference type="PANTHER" id="PTHR48111">
    <property type="entry name" value="REGULATOR OF RPOS"/>
    <property type="match status" value="1"/>
</dbReference>
<dbReference type="Proteomes" id="UP000000851">
    <property type="component" value="Chromosome"/>
</dbReference>
<dbReference type="Gene3D" id="3.40.50.2300">
    <property type="match status" value="1"/>
</dbReference>
<dbReference type="STRING" id="479433.Caci_3539"/>
<dbReference type="EMBL" id="CP001700">
    <property type="protein sequence ID" value="ACU72444.1"/>
    <property type="molecule type" value="Genomic_DNA"/>
</dbReference>
<dbReference type="SUPFAM" id="SSF46894">
    <property type="entry name" value="C-terminal effector domain of the bipartite response regulators"/>
    <property type="match status" value="1"/>
</dbReference>
<dbReference type="GO" id="GO:0032993">
    <property type="term" value="C:protein-DNA complex"/>
    <property type="evidence" value="ECO:0007669"/>
    <property type="project" value="TreeGrafter"/>
</dbReference>
<dbReference type="InParanoid" id="C7QAE5"/>
<gene>
    <name evidence="10" type="ordered locus">Caci_3539</name>
</gene>
<dbReference type="GO" id="GO:0000156">
    <property type="term" value="F:phosphorelay response regulator activity"/>
    <property type="evidence" value="ECO:0007669"/>
    <property type="project" value="TreeGrafter"/>
</dbReference>
<dbReference type="InterPro" id="IPR001867">
    <property type="entry name" value="OmpR/PhoB-type_DNA-bd"/>
</dbReference>
<feature type="domain" description="Response regulatory" evidence="8">
    <location>
        <begin position="49"/>
        <end position="160"/>
    </location>
</feature>
<feature type="modified residue" description="4-aspartylphosphate" evidence="6">
    <location>
        <position position="96"/>
    </location>
</feature>
<keyword evidence="4 7" id="KW-0238">DNA-binding</keyword>
<evidence type="ECO:0000313" key="10">
    <source>
        <dbReference type="EMBL" id="ACU72444.1"/>
    </source>
</evidence>
<evidence type="ECO:0000256" key="2">
    <source>
        <dbReference type="ARBA" id="ARBA00023012"/>
    </source>
</evidence>
<dbReference type="KEGG" id="cai:Caci_3539"/>
<dbReference type="SUPFAM" id="SSF52172">
    <property type="entry name" value="CheY-like"/>
    <property type="match status" value="1"/>
</dbReference>
<dbReference type="PROSITE" id="PS51755">
    <property type="entry name" value="OMPR_PHOB"/>
    <property type="match status" value="1"/>
</dbReference>
<dbReference type="InterPro" id="IPR001789">
    <property type="entry name" value="Sig_transdc_resp-reg_receiver"/>
</dbReference>
<keyword evidence="1 6" id="KW-0597">Phosphoprotein</keyword>
<dbReference type="InterPro" id="IPR011006">
    <property type="entry name" value="CheY-like_superfamily"/>
</dbReference>
<evidence type="ECO:0000256" key="1">
    <source>
        <dbReference type="ARBA" id="ARBA00022553"/>
    </source>
</evidence>
<feature type="domain" description="OmpR/PhoB-type" evidence="9">
    <location>
        <begin position="170"/>
        <end position="265"/>
    </location>
</feature>